<protein>
    <recommendedName>
        <fullName evidence="6">Large ribosomal subunit protein mL49</fullName>
    </recommendedName>
    <alternativeName>
        <fullName evidence="7">39S ribosomal protein L49, mitochondrial</fullName>
    </alternativeName>
</protein>
<dbReference type="PANTHER" id="PTHR13477">
    <property type="entry name" value="MITOCHONDRIAL 39S RIBOSOMAL PROTEIN L49"/>
    <property type="match status" value="1"/>
</dbReference>
<comment type="subcellular location">
    <subcellularLocation>
        <location evidence="1">Mitochondrion</location>
    </subcellularLocation>
</comment>
<dbReference type="Proteomes" id="UP000499080">
    <property type="component" value="Unassembled WGS sequence"/>
</dbReference>
<keyword evidence="5" id="KW-0687">Ribonucleoprotein</keyword>
<keyword evidence="3 8" id="KW-0689">Ribosomal protein</keyword>
<dbReference type="Gene3D" id="3.30.780.10">
    <property type="entry name" value="SUI1-like domain"/>
    <property type="match status" value="1"/>
</dbReference>
<dbReference type="PANTHER" id="PTHR13477:SF0">
    <property type="entry name" value="LARGE RIBOSOMAL SUBUNIT PROTEIN ML49"/>
    <property type="match status" value="1"/>
</dbReference>
<evidence type="ECO:0000256" key="5">
    <source>
        <dbReference type="ARBA" id="ARBA00023274"/>
    </source>
</evidence>
<evidence type="ECO:0000256" key="7">
    <source>
        <dbReference type="ARBA" id="ARBA00035545"/>
    </source>
</evidence>
<dbReference type="GO" id="GO:0003735">
    <property type="term" value="F:structural constituent of ribosome"/>
    <property type="evidence" value="ECO:0007669"/>
    <property type="project" value="InterPro"/>
</dbReference>
<dbReference type="Pfam" id="PF05046">
    <property type="entry name" value="Img2"/>
    <property type="match status" value="1"/>
</dbReference>
<evidence type="ECO:0000256" key="4">
    <source>
        <dbReference type="ARBA" id="ARBA00023128"/>
    </source>
</evidence>
<comment type="similarity">
    <text evidence="2">Belongs to the mitochondrion-specific ribosomal protein mL49 family.</text>
</comment>
<dbReference type="EMBL" id="BGPR01001140">
    <property type="protein sequence ID" value="GBM46503.1"/>
    <property type="molecule type" value="Genomic_DNA"/>
</dbReference>
<dbReference type="FunFam" id="3.30.780.10:FF:000009">
    <property type="entry name" value="39S ribosomal protein L49, mitochondrial"/>
    <property type="match status" value="1"/>
</dbReference>
<dbReference type="AlphaFoldDB" id="A0A4Y2FYV6"/>
<dbReference type="GO" id="GO:0005762">
    <property type="term" value="C:mitochondrial large ribosomal subunit"/>
    <property type="evidence" value="ECO:0007669"/>
    <property type="project" value="TreeGrafter"/>
</dbReference>
<evidence type="ECO:0000313" key="8">
    <source>
        <dbReference type="EMBL" id="GBM46503.1"/>
    </source>
</evidence>
<name>A0A4Y2FYV6_ARAVE</name>
<evidence type="ECO:0000256" key="3">
    <source>
        <dbReference type="ARBA" id="ARBA00022980"/>
    </source>
</evidence>
<dbReference type="InterPro" id="IPR007740">
    <property type="entry name" value="Ribosomal_mL49"/>
</dbReference>
<comment type="caution">
    <text evidence="8">The sequence shown here is derived from an EMBL/GenBank/DDBJ whole genome shotgun (WGS) entry which is preliminary data.</text>
</comment>
<keyword evidence="4" id="KW-0496">Mitochondrion</keyword>
<evidence type="ECO:0000313" key="9">
    <source>
        <dbReference type="Proteomes" id="UP000499080"/>
    </source>
</evidence>
<organism evidence="8 9">
    <name type="scientific">Araneus ventricosus</name>
    <name type="common">Orbweaver spider</name>
    <name type="synonym">Epeira ventricosa</name>
    <dbReference type="NCBI Taxonomy" id="182803"/>
    <lineage>
        <taxon>Eukaryota</taxon>
        <taxon>Metazoa</taxon>
        <taxon>Ecdysozoa</taxon>
        <taxon>Arthropoda</taxon>
        <taxon>Chelicerata</taxon>
        <taxon>Arachnida</taxon>
        <taxon>Araneae</taxon>
        <taxon>Araneomorphae</taxon>
        <taxon>Entelegynae</taxon>
        <taxon>Araneoidea</taxon>
        <taxon>Araneidae</taxon>
        <taxon>Araneus</taxon>
    </lineage>
</organism>
<evidence type="ECO:0000256" key="2">
    <source>
        <dbReference type="ARBA" id="ARBA00005677"/>
    </source>
</evidence>
<evidence type="ECO:0000256" key="1">
    <source>
        <dbReference type="ARBA" id="ARBA00004173"/>
    </source>
</evidence>
<evidence type="ECO:0000256" key="6">
    <source>
        <dbReference type="ARBA" id="ARBA00035191"/>
    </source>
</evidence>
<proteinExistence type="inferred from homology"/>
<dbReference type="OrthoDB" id="19439at2759"/>
<keyword evidence="9" id="KW-1185">Reference proteome</keyword>
<dbReference type="GO" id="GO:0006412">
    <property type="term" value="P:translation"/>
    <property type="evidence" value="ECO:0007669"/>
    <property type="project" value="InterPro"/>
</dbReference>
<reference evidence="8 9" key="1">
    <citation type="journal article" date="2019" name="Sci. Rep.">
        <title>Orb-weaving spider Araneus ventricosus genome elucidates the spidroin gene catalogue.</title>
        <authorList>
            <person name="Kono N."/>
            <person name="Nakamura H."/>
            <person name="Ohtoshi R."/>
            <person name="Moran D.A.P."/>
            <person name="Shinohara A."/>
            <person name="Yoshida Y."/>
            <person name="Fujiwara M."/>
            <person name="Mori M."/>
            <person name="Tomita M."/>
            <person name="Arakawa K."/>
        </authorList>
    </citation>
    <scope>NUCLEOTIDE SEQUENCE [LARGE SCALE GENOMIC DNA]</scope>
</reference>
<sequence>MSSVLSLISVRTKNFEKLSSLCALYTRTTWCTEFTRTFDPAQPFRIKKVPEDIWAENKDPKFTEVEEVKDRWHFVERLFPKLRIPEPPKAFSTAGWKAPSETLPDLPYFIDRTRNHMLPVYETHVYKDKVRVTQVKKVQGDIWAFEVDLKNFLQENLGEEVESHVNEMCCFVNVKGRHVDIIKEWLYEKGF</sequence>
<gene>
    <name evidence="8" type="primary">Mrpl49</name>
    <name evidence="8" type="ORF">AVEN_109502_1</name>
</gene>
<accession>A0A4Y2FYV6</accession>